<keyword evidence="1" id="KW-0175">Coiled coil</keyword>
<proteinExistence type="predicted"/>
<dbReference type="EMBL" id="HBGB01018746">
    <property type="protein sequence ID" value="CAD9055780.1"/>
    <property type="molecule type" value="Transcribed_RNA"/>
</dbReference>
<name>A0A7S1JVY6_9ALVE</name>
<sequence length="237" mass="25682">MTRLLVVFAALAAAMPASAKMWMACNPMNQIDEPLLRDSTPTEMLLHACDLSGTGRGEPEPVLVAANEDTGEVENGSGAMGCGQNNMLASVAAEEILDGTGRVTRSSLAQVDIMPEQELSNTYERFRFIKMHTYKRKVAGRGLQGGAETPITGVIGEELKAIFPDTVITNRAHLVGTPEPEESIHVNQYALLYKTIIVAQQLQTRSDNQAEAIEALTETVRTQTTEIAALKGQRSLR</sequence>
<reference evidence="3" key="1">
    <citation type="submission" date="2021-01" db="EMBL/GenBank/DDBJ databases">
        <authorList>
            <person name="Corre E."/>
            <person name="Pelletier E."/>
            <person name="Niang G."/>
            <person name="Scheremetjew M."/>
            <person name="Finn R."/>
            <person name="Kale V."/>
            <person name="Holt S."/>
            <person name="Cochrane G."/>
            <person name="Meng A."/>
            <person name="Brown T."/>
            <person name="Cohen L."/>
        </authorList>
    </citation>
    <scope>NUCLEOTIDE SEQUENCE</scope>
    <source>
        <strain evidence="3">CCMP3346</strain>
    </source>
</reference>
<evidence type="ECO:0000256" key="1">
    <source>
        <dbReference type="SAM" id="Coils"/>
    </source>
</evidence>
<keyword evidence="2" id="KW-0732">Signal</keyword>
<feature type="chain" id="PRO_5030571530" description="Peptidase S74 domain-containing protein" evidence="2">
    <location>
        <begin position="20"/>
        <end position="237"/>
    </location>
</feature>
<evidence type="ECO:0000256" key="2">
    <source>
        <dbReference type="SAM" id="SignalP"/>
    </source>
</evidence>
<evidence type="ECO:0008006" key="4">
    <source>
        <dbReference type="Google" id="ProtNLM"/>
    </source>
</evidence>
<feature type="coiled-coil region" evidence="1">
    <location>
        <begin position="199"/>
        <end position="233"/>
    </location>
</feature>
<organism evidence="3">
    <name type="scientific">Vitrella brassicaformis</name>
    <dbReference type="NCBI Taxonomy" id="1169539"/>
    <lineage>
        <taxon>Eukaryota</taxon>
        <taxon>Sar</taxon>
        <taxon>Alveolata</taxon>
        <taxon>Colpodellida</taxon>
        <taxon>Vitrellaceae</taxon>
        <taxon>Vitrella</taxon>
    </lineage>
</organism>
<protein>
    <recommendedName>
        <fullName evidence="4">Peptidase S74 domain-containing protein</fullName>
    </recommendedName>
</protein>
<accession>A0A7S1JVY6</accession>
<gene>
    <name evidence="3" type="ORF">VBRA1451_LOCUS10845</name>
</gene>
<dbReference type="AlphaFoldDB" id="A0A7S1JVY6"/>
<feature type="signal peptide" evidence="2">
    <location>
        <begin position="1"/>
        <end position="19"/>
    </location>
</feature>
<evidence type="ECO:0000313" key="3">
    <source>
        <dbReference type="EMBL" id="CAD9055780.1"/>
    </source>
</evidence>